<feature type="region of interest" description="Disordered" evidence="1">
    <location>
        <begin position="129"/>
        <end position="148"/>
    </location>
</feature>
<sequence length="148" mass="16144">MEHKLIRSVISPSERYAWRLKSSRGRFYPEVPEVAECRRPHRGSKTAVVTPPSFRATPTRPRQEVVGDDQHMTASLLGSCLATFSTRKRRSRASDRRKKVEEQAAGDGGRAFGAGGMGVGGGIERRASQTACPYLWSPEGGRSGGSGR</sequence>
<organism evidence="2 3">
    <name type="scientific">Asparagus officinalis</name>
    <name type="common">Garden asparagus</name>
    <dbReference type="NCBI Taxonomy" id="4686"/>
    <lineage>
        <taxon>Eukaryota</taxon>
        <taxon>Viridiplantae</taxon>
        <taxon>Streptophyta</taxon>
        <taxon>Embryophyta</taxon>
        <taxon>Tracheophyta</taxon>
        <taxon>Spermatophyta</taxon>
        <taxon>Magnoliopsida</taxon>
        <taxon>Liliopsida</taxon>
        <taxon>Asparagales</taxon>
        <taxon>Asparagaceae</taxon>
        <taxon>Asparagoideae</taxon>
        <taxon>Asparagus</taxon>
    </lineage>
</organism>
<evidence type="ECO:0000256" key="1">
    <source>
        <dbReference type="SAM" id="MobiDB-lite"/>
    </source>
</evidence>
<protein>
    <submittedName>
        <fullName evidence="2">Uncharacterized protein</fullName>
    </submittedName>
</protein>
<reference evidence="3" key="1">
    <citation type="journal article" date="2017" name="Nat. Commun.">
        <title>The asparagus genome sheds light on the origin and evolution of a young Y chromosome.</title>
        <authorList>
            <person name="Harkess A."/>
            <person name="Zhou J."/>
            <person name="Xu C."/>
            <person name="Bowers J.E."/>
            <person name="Van der Hulst R."/>
            <person name="Ayyampalayam S."/>
            <person name="Mercati F."/>
            <person name="Riccardi P."/>
            <person name="McKain M.R."/>
            <person name="Kakrana A."/>
            <person name="Tang H."/>
            <person name="Ray J."/>
            <person name="Groenendijk J."/>
            <person name="Arikit S."/>
            <person name="Mathioni S.M."/>
            <person name="Nakano M."/>
            <person name="Shan H."/>
            <person name="Telgmann-Rauber A."/>
            <person name="Kanno A."/>
            <person name="Yue Z."/>
            <person name="Chen H."/>
            <person name="Li W."/>
            <person name="Chen Y."/>
            <person name="Xu X."/>
            <person name="Zhang Y."/>
            <person name="Luo S."/>
            <person name="Chen H."/>
            <person name="Gao J."/>
            <person name="Mao Z."/>
            <person name="Pires J.C."/>
            <person name="Luo M."/>
            <person name="Kudrna D."/>
            <person name="Wing R.A."/>
            <person name="Meyers B.C."/>
            <person name="Yi K."/>
            <person name="Kong H."/>
            <person name="Lavrijsen P."/>
            <person name="Sunseri F."/>
            <person name="Falavigna A."/>
            <person name="Ye Y."/>
            <person name="Leebens-Mack J.H."/>
            <person name="Chen G."/>
        </authorList>
    </citation>
    <scope>NUCLEOTIDE SEQUENCE [LARGE SCALE GENOMIC DNA]</scope>
    <source>
        <strain evidence="3">cv. DH0086</strain>
    </source>
</reference>
<feature type="region of interest" description="Disordered" evidence="1">
    <location>
        <begin position="87"/>
        <end position="124"/>
    </location>
</feature>
<feature type="region of interest" description="Disordered" evidence="1">
    <location>
        <begin position="38"/>
        <end position="67"/>
    </location>
</feature>
<dbReference type="Proteomes" id="UP000243459">
    <property type="component" value="Chromosome 4"/>
</dbReference>
<name>A0A5P1F277_ASPOF</name>
<keyword evidence="3" id="KW-1185">Reference proteome</keyword>
<dbReference type="EMBL" id="CM007384">
    <property type="protein sequence ID" value="ONK70899.1"/>
    <property type="molecule type" value="Genomic_DNA"/>
</dbReference>
<evidence type="ECO:0000313" key="2">
    <source>
        <dbReference type="EMBL" id="ONK70899.1"/>
    </source>
</evidence>
<evidence type="ECO:0000313" key="3">
    <source>
        <dbReference type="Proteomes" id="UP000243459"/>
    </source>
</evidence>
<proteinExistence type="predicted"/>
<dbReference type="Gramene" id="ONK70899">
    <property type="protein sequence ID" value="ONK70899"/>
    <property type="gene ID" value="A4U43_C04F2670"/>
</dbReference>
<accession>A0A5P1F277</accession>
<feature type="compositionally biased region" description="Basic and acidic residues" evidence="1">
    <location>
        <begin position="92"/>
        <end position="102"/>
    </location>
</feature>
<dbReference type="AlphaFoldDB" id="A0A5P1F277"/>
<feature type="compositionally biased region" description="Gly residues" evidence="1">
    <location>
        <begin position="106"/>
        <end position="122"/>
    </location>
</feature>
<gene>
    <name evidence="2" type="ORF">A4U43_C04F2670</name>
</gene>